<sequence>MALCFLSPSVCPHLRQHHPLCNSRGSSLVVHHSGALLFLGLSVPPRRRIPSSSLRASRHAAAATGAPTLQRRERGAGVEVEGGEEEEEMQVKELEDLPEQWRRSKVAWLCKQLPDQKPGTLTRLLNAQRKWISQQDVTYIVVHCLRIRENDTAFRVYKWMVGQPRFHFDLALATRLADYLGKDRKFLKCREVFDDIIKQGRVPSESTFHNLTVAYLSAPVQGCLDEACAIYNKMIQVGGYRPQLSLHNALFRALVSKPGRSSKQYLSQAEFIFHNLVTCGLEIQKDVYAGMIWLHSYQDVADTHRIAALREEMRKMGMQENRDVLVSVMRACSKVGVVEEAEQTWDKLLKLDSSLSSQTFVYRMELYAKVGEPMKSLEIFRSMHEYGIDSSVAAFNKIIEVMSKAQKIKIAEEIMGEFVESGLKPLTSSYVNMMDMYLNLNMHEKVEFLFSQCLSKCQASRSIYNIYLSSLVKIGSLEKAEEIFNEMHMNAEIGSNSLSCNIILGAFLASADYVKAEKIYDLMCQKKYDMDPVCMEKFDNVLSLKKKTINKPVSLKLDKEQREMLIGLLLGGLQIVSDEGRRNHSVHFEFNENSYVHSVLRRHIHQRYFEWLTAFSRVTGEDSNLPYRFSTIAHPNFTFFADQFWPKDKPMIPKLIHRWLSERVLAYWYMYGGFRSSSGDILLRLKGGKLEHVRRIIKVLQTKSLNCRVKRKGRVFWIGFQGNDAITFWKLTEPYIFDGVKEHLQPDVQNLPADSVEHQFCGFDAGSDSDEFSD</sequence>
<gene>
    <name evidence="7" type="primary">At2g15820</name>
    <name evidence="7" type="ORF">g.110917</name>
</gene>
<dbReference type="PANTHER" id="PTHR47539">
    <property type="entry name" value="PENTATRICOPEPTIDE REPEAT-CONTAINING PROTEIN OTP51, CHLOROPLASTIC"/>
    <property type="match status" value="1"/>
</dbReference>
<dbReference type="InterPro" id="IPR004860">
    <property type="entry name" value="LAGLIDADG_dom"/>
</dbReference>
<feature type="region of interest" description="Disordered" evidence="5">
    <location>
        <begin position="50"/>
        <end position="77"/>
    </location>
</feature>
<dbReference type="GO" id="GO:0045292">
    <property type="term" value="P:mRNA cis splicing, via spliceosome"/>
    <property type="evidence" value="ECO:0007669"/>
    <property type="project" value="TreeGrafter"/>
</dbReference>
<name>A0A1D1YYS6_9ARAE</name>
<dbReference type="InterPro" id="IPR002885">
    <property type="entry name" value="PPR_rpt"/>
</dbReference>
<evidence type="ECO:0000256" key="4">
    <source>
        <dbReference type="PROSITE-ProRule" id="PRU00708"/>
    </source>
</evidence>
<dbReference type="EMBL" id="GDJX01008152">
    <property type="protein sequence ID" value="JAT59784.1"/>
    <property type="molecule type" value="Transcribed_RNA"/>
</dbReference>
<keyword evidence="2" id="KW-0677">Repeat</keyword>
<proteinExistence type="predicted"/>
<dbReference type="Gene3D" id="3.10.28.10">
    <property type="entry name" value="Homing endonucleases"/>
    <property type="match status" value="2"/>
</dbReference>
<dbReference type="SUPFAM" id="SSF81901">
    <property type="entry name" value="HCP-like"/>
    <property type="match status" value="1"/>
</dbReference>
<organism evidence="7">
    <name type="scientific">Anthurium amnicola</name>
    <dbReference type="NCBI Taxonomy" id="1678845"/>
    <lineage>
        <taxon>Eukaryota</taxon>
        <taxon>Viridiplantae</taxon>
        <taxon>Streptophyta</taxon>
        <taxon>Embryophyta</taxon>
        <taxon>Tracheophyta</taxon>
        <taxon>Spermatophyta</taxon>
        <taxon>Magnoliopsida</taxon>
        <taxon>Liliopsida</taxon>
        <taxon>Araceae</taxon>
        <taxon>Pothoideae</taxon>
        <taxon>Potheae</taxon>
        <taxon>Anthurium</taxon>
    </lineage>
</organism>
<accession>A0A1D1YYS6</accession>
<dbReference type="Pfam" id="PF01535">
    <property type="entry name" value="PPR"/>
    <property type="match status" value="2"/>
</dbReference>
<evidence type="ECO:0000256" key="5">
    <source>
        <dbReference type="SAM" id="MobiDB-lite"/>
    </source>
</evidence>
<evidence type="ECO:0000313" key="7">
    <source>
        <dbReference type="EMBL" id="JAT59784.1"/>
    </source>
</evidence>
<dbReference type="InterPro" id="IPR011990">
    <property type="entry name" value="TPR-like_helical_dom_sf"/>
</dbReference>
<dbReference type="Gene3D" id="1.25.40.10">
    <property type="entry name" value="Tetratricopeptide repeat domain"/>
    <property type="match status" value="2"/>
</dbReference>
<dbReference type="InterPro" id="IPR052500">
    <property type="entry name" value="Chloro/Mito_RNA_Process"/>
</dbReference>
<feature type="repeat" description="PPR" evidence="4">
    <location>
        <begin position="391"/>
        <end position="425"/>
    </location>
</feature>
<feature type="domain" description="Homing endonuclease LAGLIDADG" evidence="6">
    <location>
        <begin position="562"/>
        <end position="725"/>
    </location>
</feature>
<dbReference type="PROSITE" id="PS51375">
    <property type="entry name" value="PPR"/>
    <property type="match status" value="2"/>
</dbReference>
<dbReference type="SUPFAM" id="SSF55608">
    <property type="entry name" value="Homing endonucleases"/>
    <property type="match status" value="1"/>
</dbReference>
<dbReference type="GO" id="GO:0004519">
    <property type="term" value="F:endonuclease activity"/>
    <property type="evidence" value="ECO:0007669"/>
    <property type="project" value="InterPro"/>
</dbReference>
<evidence type="ECO:0000256" key="3">
    <source>
        <dbReference type="ARBA" id="ARBA00023187"/>
    </source>
</evidence>
<reference evidence="7" key="1">
    <citation type="submission" date="2015-07" db="EMBL/GenBank/DDBJ databases">
        <title>Transcriptome Assembly of Anthurium amnicola.</title>
        <authorList>
            <person name="Suzuki J."/>
        </authorList>
    </citation>
    <scope>NUCLEOTIDE SEQUENCE</scope>
</reference>
<dbReference type="PANTHER" id="PTHR47539:SF1">
    <property type="entry name" value="PENTATRICOPEPTIDE REPEAT-CONTAINING PROTEIN OTP51, CHLOROPLASTIC"/>
    <property type="match status" value="1"/>
</dbReference>
<keyword evidence="3" id="KW-0508">mRNA splicing</keyword>
<dbReference type="FunFam" id="3.10.28.10:FF:000005">
    <property type="entry name" value="Pentatricopeptide repeat-containing protein At2g15820, chloroplastic"/>
    <property type="match status" value="1"/>
</dbReference>
<dbReference type="Pfam" id="PF13812">
    <property type="entry name" value="PPR_3"/>
    <property type="match status" value="1"/>
</dbReference>
<dbReference type="AlphaFoldDB" id="A0A1D1YYS6"/>
<dbReference type="NCBIfam" id="TIGR00756">
    <property type="entry name" value="PPR"/>
    <property type="match status" value="1"/>
</dbReference>
<dbReference type="InterPro" id="IPR027434">
    <property type="entry name" value="Homing_endonucl"/>
</dbReference>
<feature type="compositionally biased region" description="Low complexity" evidence="5">
    <location>
        <begin position="50"/>
        <end position="69"/>
    </location>
</feature>
<keyword evidence="1" id="KW-0507">mRNA processing</keyword>
<protein>
    <submittedName>
        <fullName evidence="7">Pentatricopeptide repeat-containing protein At2g15820</fullName>
    </submittedName>
</protein>
<evidence type="ECO:0000259" key="6">
    <source>
        <dbReference type="Pfam" id="PF03161"/>
    </source>
</evidence>
<dbReference type="GO" id="GO:0048564">
    <property type="term" value="P:photosystem I assembly"/>
    <property type="evidence" value="ECO:0007669"/>
    <property type="project" value="TreeGrafter"/>
</dbReference>
<feature type="repeat" description="PPR" evidence="4">
    <location>
        <begin position="460"/>
        <end position="490"/>
    </location>
</feature>
<dbReference type="GO" id="GO:0000373">
    <property type="term" value="P:Group II intron splicing"/>
    <property type="evidence" value="ECO:0007669"/>
    <property type="project" value="TreeGrafter"/>
</dbReference>
<dbReference type="Pfam" id="PF03161">
    <property type="entry name" value="LAGLIDADG_2"/>
    <property type="match status" value="1"/>
</dbReference>
<evidence type="ECO:0000256" key="2">
    <source>
        <dbReference type="ARBA" id="ARBA00022737"/>
    </source>
</evidence>
<evidence type="ECO:0000256" key="1">
    <source>
        <dbReference type="ARBA" id="ARBA00022664"/>
    </source>
</evidence>